<gene>
    <name evidence="1" type="primary">CSGALNACT1</name>
    <name evidence="1" type="ORF">K3G42_002212</name>
</gene>
<protein>
    <submittedName>
        <fullName evidence="1">Chondroitin sulfate N-acetylgalactosaminyltransferase 1</fullName>
    </submittedName>
</protein>
<accession>A0ACB8FTI3</accession>
<dbReference type="EMBL" id="CM037624">
    <property type="protein sequence ID" value="KAH8010346.1"/>
    <property type="molecule type" value="Genomic_DNA"/>
</dbReference>
<reference evidence="1" key="1">
    <citation type="submission" date="2021-08" db="EMBL/GenBank/DDBJ databases">
        <title>The first chromosome-level gecko genome reveals the dynamic sex chromosomes of Neotropical dwarf geckos (Sphaerodactylidae: Sphaerodactylus).</title>
        <authorList>
            <person name="Pinto B.J."/>
            <person name="Keating S.E."/>
            <person name="Gamble T."/>
        </authorList>
    </citation>
    <scope>NUCLEOTIDE SEQUENCE</scope>
    <source>
        <strain evidence="1">TG3544</strain>
    </source>
</reference>
<sequence>MMVRRGLVVWLSRVGVGLVVLCCLVSMLYMLACSPRGDTWHLAFPRHKSLTGKEKHQDILWVREEHPQDYISSLKQQVAQLKRALRERSRQLENMQGQSNGTVGMELGQERPRGTQADLLRFLHSQIDKAEVHRGMKLPSEYAAMPFESFTLQKVYQLEMGLSRHPEEKPVQKDKQNDLGEVIELGLETLNRLKDQDNTGQQRFSTADFVEGIYRTERDKGTLYELTFKGHQNYEFKRIVLFRPFGPLMQVKNENLNMAHALVNIIVPLAKRAGKFHQFMQNFRETGIRQDGRIHLTVIYFGREQLSEVKEILENTSK</sequence>
<keyword evidence="2" id="KW-1185">Reference proteome</keyword>
<organism evidence="1 2">
    <name type="scientific">Sphaerodactylus townsendi</name>
    <dbReference type="NCBI Taxonomy" id="933632"/>
    <lineage>
        <taxon>Eukaryota</taxon>
        <taxon>Metazoa</taxon>
        <taxon>Chordata</taxon>
        <taxon>Craniata</taxon>
        <taxon>Vertebrata</taxon>
        <taxon>Euteleostomi</taxon>
        <taxon>Lepidosauria</taxon>
        <taxon>Squamata</taxon>
        <taxon>Bifurcata</taxon>
        <taxon>Gekkota</taxon>
        <taxon>Sphaerodactylidae</taxon>
        <taxon>Sphaerodactylus</taxon>
    </lineage>
</organism>
<dbReference type="Proteomes" id="UP000827872">
    <property type="component" value="Linkage Group LG11"/>
</dbReference>
<comment type="caution">
    <text evidence="1">The sequence shown here is derived from an EMBL/GenBank/DDBJ whole genome shotgun (WGS) entry which is preliminary data.</text>
</comment>
<evidence type="ECO:0000313" key="1">
    <source>
        <dbReference type="EMBL" id="KAH8010346.1"/>
    </source>
</evidence>
<name>A0ACB8FTI3_9SAUR</name>
<evidence type="ECO:0000313" key="2">
    <source>
        <dbReference type="Proteomes" id="UP000827872"/>
    </source>
</evidence>
<proteinExistence type="predicted"/>